<dbReference type="Proteomes" id="UP001409585">
    <property type="component" value="Unassembled WGS sequence"/>
</dbReference>
<keyword evidence="6" id="KW-1185">Reference proteome</keyword>
<evidence type="ECO:0000313" key="6">
    <source>
        <dbReference type="Proteomes" id="UP001409585"/>
    </source>
</evidence>
<feature type="region of interest" description="Disordered" evidence="2">
    <location>
        <begin position="29"/>
        <end position="84"/>
    </location>
</feature>
<dbReference type="InterPro" id="IPR051099">
    <property type="entry name" value="AGR/TXD"/>
</dbReference>
<evidence type="ECO:0000256" key="1">
    <source>
        <dbReference type="ARBA" id="ARBA00022729"/>
    </source>
</evidence>
<evidence type="ECO:0000256" key="2">
    <source>
        <dbReference type="SAM" id="MobiDB-lite"/>
    </source>
</evidence>
<dbReference type="PANTHER" id="PTHR15337">
    <property type="entry name" value="ANTERIOR GRADIENT PROTEIN-RELATED"/>
    <property type="match status" value="1"/>
</dbReference>
<feature type="domain" description="Thioredoxin" evidence="4">
    <location>
        <begin position="77"/>
        <end position="208"/>
    </location>
</feature>
<evidence type="ECO:0000259" key="4">
    <source>
        <dbReference type="PROSITE" id="PS51352"/>
    </source>
</evidence>
<feature type="chain" id="PRO_5043326923" evidence="3">
    <location>
        <begin position="21"/>
        <end position="579"/>
    </location>
</feature>
<dbReference type="EMBL" id="BAABLX010000016">
    <property type="protein sequence ID" value="GAA4942155.1"/>
    <property type="molecule type" value="Genomic_DNA"/>
</dbReference>
<dbReference type="InterPro" id="IPR036249">
    <property type="entry name" value="Thioredoxin-like_sf"/>
</dbReference>
<proteinExistence type="predicted"/>
<dbReference type="Gene3D" id="3.40.30.10">
    <property type="entry name" value="Glutaredoxin"/>
    <property type="match status" value="1"/>
</dbReference>
<feature type="compositionally biased region" description="Pro residues" evidence="2">
    <location>
        <begin position="59"/>
        <end position="69"/>
    </location>
</feature>
<accession>A0AAV3U246</accession>
<comment type="caution">
    <text evidence="5">The sequence shown here is derived from an EMBL/GenBank/DDBJ whole genome shotgun (WGS) entry which is preliminary data.</text>
</comment>
<dbReference type="PROSITE" id="PS51352">
    <property type="entry name" value="THIOREDOXIN_2"/>
    <property type="match status" value="1"/>
</dbReference>
<reference evidence="6" key="1">
    <citation type="journal article" date="2019" name="Int. J. Syst. Evol. Microbiol.">
        <title>The Global Catalogue of Microorganisms (GCM) 10K type strain sequencing project: providing services to taxonomists for standard genome sequencing and annotation.</title>
        <authorList>
            <consortium name="The Broad Institute Genomics Platform"/>
            <consortium name="The Broad Institute Genome Sequencing Center for Infectious Disease"/>
            <person name="Wu L."/>
            <person name="Ma J."/>
        </authorList>
    </citation>
    <scope>NUCLEOTIDE SEQUENCE [LARGE SCALE GENOMIC DNA]</scope>
    <source>
        <strain evidence="6">JCM 19134</strain>
    </source>
</reference>
<feature type="compositionally biased region" description="Low complexity" evidence="2">
    <location>
        <begin position="71"/>
        <end position="84"/>
    </location>
</feature>
<name>A0AAV3U246_9ALTE</name>
<feature type="compositionally biased region" description="Low complexity" evidence="2">
    <location>
        <begin position="46"/>
        <end position="58"/>
    </location>
</feature>
<dbReference type="PROSITE" id="PS51257">
    <property type="entry name" value="PROKAR_LIPOPROTEIN"/>
    <property type="match status" value="1"/>
</dbReference>
<dbReference type="InterPro" id="IPR013766">
    <property type="entry name" value="Thioredoxin_domain"/>
</dbReference>
<evidence type="ECO:0000256" key="3">
    <source>
        <dbReference type="SAM" id="SignalP"/>
    </source>
</evidence>
<dbReference type="SUPFAM" id="SSF52833">
    <property type="entry name" value="Thioredoxin-like"/>
    <property type="match status" value="1"/>
</dbReference>
<evidence type="ECO:0000313" key="5">
    <source>
        <dbReference type="EMBL" id="GAA4942155.1"/>
    </source>
</evidence>
<gene>
    <name evidence="5" type="ORF">GCM10025791_20690</name>
</gene>
<dbReference type="PANTHER" id="PTHR15337:SF11">
    <property type="entry name" value="THIOREDOXIN DOMAIN-CONTAINING PROTEIN"/>
    <property type="match status" value="1"/>
</dbReference>
<dbReference type="InterPro" id="IPR012336">
    <property type="entry name" value="Thioredoxin-like_fold"/>
</dbReference>
<dbReference type="AlphaFoldDB" id="A0AAV3U246"/>
<keyword evidence="1 3" id="KW-0732">Signal</keyword>
<organism evidence="5 6">
    <name type="scientific">Halioxenophilus aromaticivorans</name>
    <dbReference type="NCBI Taxonomy" id="1306992"/>
    <lineage>
        <taxon>Bacteria</taxon>
        <taxon>Pseudomonadati</taxon>
        <taxon>Pseudomonadota</taxon>
        <taxon>Gammaproteobacteria</taxon>
        <taxon>Alteromonadales</taxon>
        <taxon>Alteromonadaceae</taxon>
        <taxon>Halioxenophilus</taxon>
    </lineage>
</organism>
<protein>
    <submittedName>
        <fullName evidence="5">Thioredoxin family protein</fullName>
    </submittedName>
</protein>
<sequence>MRLVACPRIVISLVICALCACTEQKSVAPNEPGEQKAEYQNQTELSQAQQPQAQQSPTVPSPAEEPLPAQPDSSPALSPAGPAADSEFNDALTLSKIHWYEGQVQAAFDEAKQANKPLFLYWGAVWCPPCEEIKQTVFKSLDFITQSRLFIPVYLDGDSQRAQTWGETFAVKGYPTMIVFNPQGEEITRIPGGIDISQYNQVLARSLEAMRPTSELLTLALTRGTSRLTAQDFSQIAYYSWWQKNLPENILVSASTLSKLAHLAEEKGNRLAADRLQLQALILGYENEQNLSPEDAQNVHKYLSVLLADRHRVIANLDLLIFWSEEILSVIAEPGEERAQLVMRWVAGMKAVRYDQRLSHPEQIGTWYPELYFYWMDNPEATSLETADLQDLLQHINRLDKSTQGSARQAYVNRAYQVLLAARLPAQAEYMLQQEIKNSHQPYYFMSSLAQLARDQGNSDLAIHWLQKAYEAAHGHATRFQWGVEYITGVLTMQPEQTRVIDQGIDSLLATMEQPQDVFAGRNFRRLNTLLAAIEQWPSREASTAVMAFYDSLRRACKASRRDSIARQNCRTLDVITNS</sequence>
<dbReference type="Pfam" id="PF13098">
    <property type="entry name" value="Thioredoxin_2"/>
    <property type="match status" value="1"/>
</dbReference>
<dbReference type="RefSeq" id="WP_345421234.1">
    <property type="nucleotide sequence ID" value="NZ_AP031496.1"/>
</dbReference>
<feature type="signal peptide" evidence="3">
    <location>
        <begin position="1"/>
        <end position="20"/>
    </location>
</feature>